<dbReference type="Proteomes" id="UP000789739">
    <property type="component" value="Unassembled WGS sequence"/>
</dbReference>
<comment type="caution">
    <text evidence="2">The sequence shown here is derived from an EMBL/GenBank/DDBJ whole genome shotgun (WGS) entry which is preliminary data.</text>
</comment>
<evidence type="ECO:0000313" key="3">
    <source>
        <dbReference type="Proteomes" id="UP000789739"/>
    </source>
</evidence>
<reference evidence="2" key="1">
    <citation type="submission" date="2021-06" db="EMBL/GenBank/DDBJ databases">
        <authorList>
            <person name="Kallberg Y."/>
            <person name="Tangrot J."/>
            <person name="Rosling A."/>
        </authorList>
    </citation>
    <scope>NUCLEOTIDE SEQUENCE</scope>
    <source>
        <strain evidence="2">BR232B</strain>
    </source>
</reference>
<keyword evidence="3" id="KW-1185">Reference proteome</keyword>
<feature type="coiled-coil region" evidence="1">
    <location>
        <begin position="70"/>
        <end position="104"/>
    </location>
</feature>
<evidence type="ECO:0000256" key="1">
    <source>
        <dbReference type="SAM" id="Coils"/>
    </source>
</evidence>
<gene>
    <name evidence="2" type="ORF">PBRASI_LOCUS2179</name>
</gene>
<accession>A0A9N8WKR8</accession>
<sequence>MPSLDSHSSKPNFNSLTLVICNIRFLFRDLNERLGNLGRKRLDFLETNDRVRSLIYEEIPTRYMQYTKRDGELKTKLKTLEELLKKCEDEVEEATKRCKEIKSGFEDKEK</sequence>
<dbReference type="EMBL" id="CAJVPI010000163">
    <property type="protein sequence ID" value="CAG8492447.1"/>
    <property type="molecule type" value="Genomic_DNA"/>
</dbReference>
<proteinExistence type="predicted"/>
<keyword evidence="1" id="KW-0175">Coiled coil</keyword>
<evidence type="ECO:0000313" key="2">
    <source>
        <dbReference type="EMBL" id="CAG8492447.1"/>
    </source>
</evidence>
<dbReference type="OrthoDB" id="10397568at2759"/>
<name>A0A9N8WKR8_9GLOM</name>
<dbReference type="AlphaFoldDB" id="A0A9N8WKR8"/>
<organism evidence="2 3">
    <name type="scientific">Paraglomus brasilianum</name>
    <dbReference type="NCBI Taxonomy" id="144538"/>
    <lineage>
        <taxon>Eukaryota</taxon>
        <taxon>Fungi</taxon>
        <taxon>Fungi incertae sedis</taxon>
        <taxon>Mucoromycota</taxon>
        <taxon>Glomeromycotina</taxon>
        <taxon>Glomeromycetes</taxon>
        <taxon>Paraglomerales</taxon>
        <taxon>Paraglomeraceae</taxon>
        <taxon>Paraglomus</taxon>
    </lineage>
</organism>
<protein>
    <submittedName>
        <fullName evidence="2">5015_t:CDS:1</fullName>
    </submittedName>
</protein>